<dbReference type="SUPFAM" id="SSF50331">
    <property type="entry name" value="MOP-like"/>
    <property type="match status" value="1"/>
</dbReference>
<evidence type="ECO:0000313" key="1">
    <source>
        <dbReference type="EMBL" id="SCY01344.1"/>
    </source>
</evidence>
<dbReference type="Proteomes" id="UP000198636">
    <property type="component" value="Unassembled WGS sequence"/>
</dbReference>
<gene>
    <name evidence="1" type="ORF">SAMN03080606_00654</name>
</gene>
<evidence type="ECO:0008006" key="3">
    <source>
        <dbReference type="Google" id="ProtNLM"/>
    </source>
</evidence>
<dbReference type="Gene3D" id="2.40.50.100">
    <property type="match status" value="1"/>
</dbReference>
<dbReference type="InterPro" id="IPR008995">
    <property type="entry name" value="Mo/tungstate-bd_C_term_dom"/>
</dbReference>
<accession>A0A1G5CG94</accession>
<reference evidence="1 2" key="1">
    <citation type="submission" date="2016-10" db="EMBL/GenBank/DDBJ databases">
        <authorList>
            <person name="de Groot N.N."/>
        </authorList>
    </citation>
    <scope>NUCLEOTIDE SEQUENCE [LARGE SCALE GENOMIC DNA]</scope>
    <source>
        <strain evidence="1 2">DSM 18978</strain>
    </source>
</reference>
<dbReference type="STRING" id="1120976.SAMN03080606_00654"/>
<name>A0A1G5CG94_9FIRM</name>
<dbReference type="RefSeq" id="WP_278278179.1">
    <property type="nucleotide sequence ID" value="NZ_FMUS01000003.1"/>
</dbReference>
<dbReference type="AlphaFoldDB" id="A0A1G5CG94"/>
<organism evidence="1 2">
    <name type="scientific">Alkaliphilus peptidifermentans DSM 18978</name>
    <dbReference type="NCBI Taxonomy" id="1120976"/>
    <lineage>
        <taxon>Bacteria</taxon>
        <taxon>Bacillati</taxon>
        <taxon>Bacillota</taxon>
        <taxon>Clostridia</taxon>
        <taxon>Peptostreptococcales</taxon>
        <taxon>Natronincolaceae</taxon>
        <taxon>Alkaliphilus</taxon>
    </lineage>
</organism>
<protein>
    <recommendedName>
        <fullName evidence="3">TOBE domain-containing protein</fullName>
    </recommendedName>
</protein>
<dbReference type="EMBL" id="FMUS01000003">
    <property type="protein sequence ID" value="SCY01344.1"/>
    <property type="molecule type" value="Genomic_DNA"/>
</dbReference>
<sequence length="42" mass="4594">MIDHSPMVTSVMTQDSLQDAGFEEGDAVEALIKAFNAVFIKH</sequence>
<proteinExistence type="predicted"/>
<keyword evidence="2" id="KW-1185">Reference proteome</keyword>
<evidence type="ECO:0000313" key="2">
    <source>
        <dbReference type="Proteomes" id="UP000198636"/>
    </source>
</evidence>